<dbReference type="GO" id="GO:0022857">
    <property type="term" value="F:transmembrane transporter activity"/>
    <property type="evidence" value="ECO:0007669"/>
    <property type="project" value="InterPro"/>
</dbReference>
<evidence type="ECO:0000313" key="3">
    <source>
        <dbReference type="Proteomes" id="UP000228996"/>
    </source>
</evidence>
<dbReference type="SUPFAM" id="SSF103473">
    <property type="entry name" value="MFS general substrate transporter"/>
    <property type="match status" value="1"/>
</dbReference>
<feature type="transmembrane region" description="Helical" evidence="1">
    <location>
        <begin position="42"/>
        <end position="64"/>
    </location>
</feature>
<dbReference type="InterPro" id="IPR052528">
    <property type="entry name" value="Sugar_transport-like"/>
</dbReference>
<dbReference type="PANTHER" id="PTHR23526">
    <property type="entry name" value="INTEGRAL MEMBRANE TRANSPORT PROTEIN-RELATED"/>
    <property type="match status" value="1"/>
</dbReference>
<comment type="caution">
    <text evidence="2">The sequence shown here is derived from an EMBL/GenBank/DDBJ whole genome shotgun (WGS) entry which is preliminary data.</text>
</comment>
<keyword evidence="1" id="KW-1133">Transmembrane helix</keyword>
<feature type="transmembrane region" description="Helical" evidence="1">
    <location>
        <begin position="139"/>
        <end position="158"/>
    </location>
</feature>
<evidence type="ECO:0000256" key="1">
    <source>
        <dbReference type="SAM" id="Phobius"/>
    </source>
</evidence>
<feature type="transmembrane region" description="Helical" evidence="1">
    <location>
        <begin position="336"/>
        <end position="354"/>
    </location>
</feature>
<feature type="transmembrane region" description="Helical" evidence="1">
    <location>
        <begin position="210"/>
        <end position="233"/>
    </location>
</feature>
<organism evidence="2 3">
    <name type="scientific">Candidatus Shapirobacteria bacterium CG08_land_8_20_14_0_20_39_18</name>
    <dbReference type="NCBI Taxonomy" id="1974883"/>
    <lineage>
        <taxon>Bacteria</taxon>
        <taxon>Candidatus Shapironibacteriota</taxon>
    </lineage>
</organism>
<protein>
    <recommendedName>
        <fullName evidence="4">Major facilitator superfamily (MFS) profile domain-containing protein</fullName>
    </recommendedName>
</protein>
<dbReference type="InterPro" id="IPR036259">
    <property type="entry name" value="MFS_trans_sf"/>
</dbReference>
<accession>A0A2M6XCZ4</accession>
<reference evidence="3" key="1">
    <citation type="submission" date="2017-09" db="EMBL/GenBank/DDBJ databases">
        <title>Depth-based differentiation of microbial function through sediment-hosted aquifers and enrichment of novel symbionts in the deep terrestrial subsurface.</title>
        <authorList>
            <person name="Probst A.J."/>
            <person name="Ladd B."/>
            <person name="Jarett J.K."/>
            <person name="Geller-Mcgrath D.E."/>
            <person name="Sieber C.M.K."/>
            <person name="Emerson J.B."/>
            <person name="Anantharaman K."/>
            <person name="Thomas B.C."/>
            <person name="Malmstrom R."/>
            <person name="Stieglmeier M."/>
            <person name="Klingl A."/>
            <person name="Woyke T."/>
            <person name="Ryan C.M."/>
            <person name="Banfield J.F."/>
        </authorList>
    </citation>
    <scope>NUCLEOTIDE SEQUENCE [LARGE SCALE GENOMIC DNA]</scope>
</reference>
<dbReference type="PANTHER" id="PTHR23526:SF2">
    <property type="entry name" value="MAJOR FACILITATOR SUPERFAMILY (MFS) PROFILE DOMAIN-CONTAINING PROTEIN"/>
    <property type="match status" value="1"/>
</dbReference>
<feature type="transmembrane region" description="Helical" evidence="1">
    <location>
        <begin position="12"/>
        <end position="36"/>
    </location>
</feature>
<dbReference type="Gene3D" id="1.20.1250.20">
    <property type="entry name" value="MFS general substrate transporter like domains"/>
    <property type="match status" value="2"/>
</dbReference>
<sequence>MKKLLPLFLNESFRGVAISLLTLFSAVYIYNILLVFSYSPKIALAGTVFFYLVTEFFKFWANFLAKYLSLKYGLKVPIYLGEIFFIICLLTLFFFKDPIFLVFIAPLFLGISTGLYWFGRHGLMAKIGSFHHFGNELGMNGIVNTILLMITPIFGGFLISNIGYRSLFLVSLLFVVCSMLFLRESEEQKIVHDTNLSEILQLFKNHPRMFLAYAGNAASATVYAIIFPLYIYLLVKKEFSLGEFFTSAMILSALVNLLIGRFMDLKGKKEMILIGSLVSSVIWLGRFIFRNIPALFSLDIVDRLTGGMTGIPFSALSYQKAVHGHATGRAILFRELAVGIGAMSACLIMIGIIFSGFGLELTFIMAGIFSLTQLLVIKGENLDD</sequence>
<feature type="transmembrane region" description="Helical" evidence="1">
    <location>
        <begin position="271"/>
        <end position="289"/>
    </location>
</feature>
<gene>
    <name evidence="2" type="ORF">COT44_02860</name>
</gene>
<dbReference type="Pfam" id="PF07690">
    <property type="entry name" value="MFS_1"/>
    <property type="match status" value="1"/>
</dbReference>
<keyword evidence="1" id="KW-0472">Membrane</keyword>
<dbReference type="EMBL" id="PEYO01000016">
    <property type="protein sequence ID" value="PIU03543.1"/>
    <property type="molecule type" value="Genomic_DNA"/>
</dbReference>
<feature type="transmembrane region" description="Helical" evidence="1">
    <location>
        <begin position="239"/>
        <end position="259"/>
    </location>
</feature>
<name>A0A2M6XCZ4_9BACT</name>
<evidence type="ECO:0000313" key="2">
    <source>
        <dbReference type="EMBL" id="PIU03543.1"/>
    </source>
</evidence>
<dbReference type="Proteomes" id="UP000228996">
    <property type="component" value="Unassembled WGS sequence"/>
</dbReference>
<proteinExistence type="predicted"/>
<evidence type="ECO:0008006" key="4">
    <source>
        <dbReference type="Google" id="ProtNLM"/>
    </source>
</evidence>
<feature type="transmembrane region" description="Helical" evidence="1">
    <location>
        <begin position="100"/>
        <end position="118"/>
    </location>
</feature>
<feature type="transmembrane region" description="Helical" evidence="1">
    <location>
        <begin position="164"/>
        <end position="182"/>
    </location>
</feature>
<dbReference type="AlphaFoldDB" id="A0A2M6XCZ4"/>
<feature type="transmembrane region" description="Helical" evidence="1">
    <location>
        <begin position="76"/>
        <end position="94"/>
    </location>
</feature>
<keyword evidence="1" id="KW-0812">Transmembrane</keyword>
<dbReference type="InterPro" id="IPR011701">
    <property type="entry name" value="MFS"/>
</dbReference>